<dbReference type="EMBL" id="VMGI01000020">
    <property type="protein sequence ID" value="TSC93597.1"/>
    <property type="molecule type" value="Genomic_DNA"/>
</dbReference>
<feature type="domain" description="Aminoacyl-transfer RNA synthetases class-II family profile" evidence="8">
    <location>
        <begin position="5"/>
        <end position="301"/>
    </location>
</feature>
<protein>
    <recommendedName>
        <fullName evidence="2">glycine--tRNA ligase</fullName>
        <ecNumber evidence="2">6.1.1.14</ecNumber>
    </recommendedName>
</protein>
<comment type="similarity">
    <text evidence="1">Belongs to the class-II aminoacyl-tRNA synthetase family.</text>
</comment>
<organism evidence="9 10">
    <name type="scientific">Candidatus Berkelbacteria bacterium Licking1014_85</name>
    <dbReference type="NCBI Taxonomy" id="2017148"/>
    <lineage>
        <taxon>Bacteria</taxon>
        <taxon>Candidatus Berkelbacteria</taxon>
    </lineage>
</organism>
<evidence type="ECO:0000256" key="7">
    <source>
        <dbReference type="ARBA" id="ARBA00023146"/>
    </source>
</evidence>
<dbReference type="InterPro" id="IPR006195">
    <property type="entry name" value="aa-tRNA-synth_II"/>
</dbReference>
<dbReference type="GO" id="GO:0005524">
    <property type="term" value="F:ATP binding"/>
    <property type="evidence" value="ECO:0007669"/>
    <property type="project" value="UniProtKB-KW"/>
</dbReference>
<evidence type="ECO:0000256" key="6">
    <source>
        <dbReference type="ARBA" id="ARBA00022917"/>
    </source>
</evidence>
<evidence type="ECO:0000256" key="2">
    <source>
        <dbReference type="ARBA" id="ARBA00012829"/>
    </source>
</evidence>
<dbReference type="Gene3D" id="3.30.930.10">
    <property type="entry name" value="Bira Bifunctional Protein, Domain 2"/>
    <property type="match status" value="1"/>
</dbReference>
<keyword evidence="6" id="KW-0648">Protein biosynthesis</keyword>
<keyword evidence="3" id="KW-0436">Ligase</keyword>
<dbReference type="AlphaFoldDB" id="A0A554LL62"/>
<keyword evidence="4" id="KW-0547">Nucleotide-binding</keyword>
<dbReference type="Proteomes" id="UP000315589">
    <property type="component" value="Unassembled WGS sequence"/>
</dbReference>
<evidence type="ECO:0000256" key="3">
    <source>
        <dbReference type="ARBA" id="ARBA00022598"/>
    </source>
</evidence>
<dbReference type="SUPFAM" id="SSF55681">
    <property type="entry name" value="Class II aaRS and biotin synthetases"/>
    <property type="match status" value="1"/>
</dbReference>
<dbReference type="EC" id="6.1.1.14" evidence="2"/>
<dbReference type="CDD" id="cd00774">
    <property type="entry name" value="GlyRS-like_core"/>
    <property type="match status" value="1"/>
</dbReference>
<name>A0A554LL62_9BACT</name>
<evidence type="ECO:0000256" key="4">
    <source>
        <dbReference type="ARBA" id="ARBA00022741"/>
    </source>
</evidence>
<dbReference type="InterPro" id="IPR027031">
    <property type="entry name" value="Gly-tRNA_synthase/POLG2"/>
</dbReference>
<gene>
    <name evidence="9" type="ORF">CEN91_197</name>
</gene>
<evidence type="ECO:0000313" key="10">
    <source>
        <dbReference type="Proteomes" id="UP000315589"/>
    </source>
</evidence>
<dbReference type="InterPro" id="IPR002314">
    <property type="entry name" value="aa-tRNA-synt_IIb"/>
</dbReference>
<dbReference type="InterPro" id="IPR002315">
    <property type="entry name" value="tRNA-synt_gly"/>
</dbReference>
<comment type="caution">
    <text evidence="9">The sequence shown here is derived from an EMBL/GenBank/DDBJ whole genome shotgun (WGS) entry which is preliminary data.</text>
</comment>
<dbReference type="PANTHER" id="PTHR10745:SF8">
    <property type="entry name" value="DNA POLYMERASE SUBUNIT GAMMA-2, MITOCHONDRIAL"/>
    <property type="match status" value="1"/>
</dbReference>
<dbReference type="PANTHER" id="PTHR10745">
    <property type="entry name" value="GLYCYL-TRNA SYNTHETASE/DNA POLYMERASE SUBUNIT GAMMA-2"/>
    <property type="match status" value="1"/>
</dbReference>
<dbReference type="NCBIfam" id="TIGR00389">
    <property type="entry name" value="glyS_dimeric"/>
    <property type="match status" value="1"/>
</dbReference>
<dbReference type="PRINTS" id="PR01043">
    <property type="entry name" value="TRNASYNTHGLY"/>
</dbReference>
<evidence type="ECO:0000313" key="9">
    <source>
        <dbReference type="EMBL" id="TSC93597.1"/>
    </source>
</evidence>
<proteinExistence type="inferred from homology"/>
<dbReference type="PROSITE" id="PS50862">
    <property type="entry name" value="AA_TRNA_LIGASE_II"/>
    <property type="match status" value="1"/>
</dbReference>
<dbReference type="GO" id="GO:0005737">
    <property type="term" value="C:cytoplasm"/>
    <property type="evidence" value="ECO:0007669"/>
    <property type="project" value="InterPro"/>
</dbReference>
<evidence type="ECO:0000256" key="1">
    <source>
        <dbReference type="ARBA" id="ARBA00008226"/>
    </source>
</evidence>
<keyword evidence="7 9" id="KW-0030">Aminoacyl-tRNA synthetase</keyword>
<sequence length="301" mass="35307">MKTIEAFISWAKRRGFIYPSAEIYSGISGVYDFGPNGSQLKKNLRDYWWKTFIESRNDVVGLDSAILTKKEVLSASGHLKSFTDPLIECRKCHFRFRADDDKYSGKCLKCGENDLTEPTSFNLMFKTQLDEYLRPETAQGMFVNFKNILDTCRRKIPFGIGQIGKSFRNELVSSGNFIFRLREFEIAEIEYFVKPDDDEKYFDEWKNAWQDFIVSCGISENNLQFYEHPKNDLAHYSKRTVDWQYNFPFGYAELAGLANRTDFDLKSHMEKSSQDLRYFDQNNNEKYIPYCIEPTIGIERL</sequence>
<reference evidence="9 10" key="1">
    <citation type="submission" date="2017-07" db="EMBL/GenBank/DDBJ databases">
        <title>Mechanisms for carbon and nitrogen cycling indicate functional differentiation within the Candidate Phyla Radiation.</title>
        <authorList>
            <person name="Danczak R.E."/>
            <person name="Johnston M.D."/>
            <person name="Kenah C."/>
            <person name="Slattery M."/>
            <person name="Wrighton K.C."/>
            <person name="Wilkins M.J."/>
        </authorList>
    </citation>
    <scope>NUCLEOTIDE SEQUENCE [LARGE SCALE GENOMIC DNA]</scope>
    <source>
        <strain evidence="9">Licking1014_85</strain>
    </source>
</reference>
<dbReference type="InterPro" id="IPR033731">
    <property type="entry name" value="GlyRS-like_core"/>
</dbReference>
<dbReference type="InterPro" id="IPR045864">
    <property type="entry name" value="aa-tRNA-synth_II/BPL/LPL"/>
</dbReference>
<feature type="non-terminal residue" evidence="9">
    <location>
        <position position="301"/>
    </location>
</feature>
<dbReference type="GO" id="GO:0006426">
    <property type="term" value="P:glycyl-tRNA aminoacylation"/>
    <property type="evidence" value="ECO:0007669"/>
    <property type="project" value="InterPro"/>
</dbReference>
<keyword evidence="5" id="KW-0067">ATP-binding</keyword>
<evidence type="ECO:0000256" key="5">
    <source>
        <dbReference type="ARBA" id="ARBA00022840"/>
    </source>
</evidence>
<accession>A0A554LL62</accession>
<dbReference type="Pfam" id="PF00587">
    <property type="entry name" value="tRNA-synt_2b"/>
    <property type="match status" value="1"/>
</dbReference>
<dbReference type="GO" id="GO:0004820">
    <property type="term" value="F:glycine-tRNA ligase activity"/>
    <property type="evidence" value="ECO:0007669"/>
    <property type="project" value="UniProtKB-EC"/>
</dbReference>
<evidence type="ECO:0000259" key="8">
    <source>
        <dbReference type="PROSITE" id="PS50862"/>
    </source>
</evidence>